<dbReference type="PANTHER" id="PTHR30221:SF1">
    <property type="entry name" value="SMALL-CONDUCTANCE MECHANOSENSITIVE CHANNEL"/>
    <property type="match status" value="1"/>
</dbReference>
<protein>
    <submittedName>
        <fullName evidence="11">Small-conductance mechanosensitive channel</fullName>
    </submittedName>
</protein>
<keyword evidence="12" id="KW-1185">Reference proteome</keyword>
<dbReference type="InterPro" id="IPR049142">
    <property type="entry name" value="MS_channel_1st"/>
</dbReference>
<dbReference type="InterPro" id="IPR011014">
    <property type="entry name" value="MscS_channel_TM-2"/>
</dbReference>
<evidence type="ECO:0000313" key="11">
    <source>
        <dbReference type="EMBL" id="AFY95493.1"/>
    </source>
</evidence>
<evidence type="ECO:0000259" key="9">
    <source>
        <dbReference type="Pfam" id="PF21082"/>
    </source>
</evidence>
<feature type="domain" description="Mechanosensitive ion channel MscS C-terminal" evidence="9">
    <location>
        <begin position="177"/>
        <end position="257"/>
    </location>
</feature>
<comment type="subcellular location">
    <subcellularLocation>
        <location evidence="1">Cell membrane</location>
        <topology evidence="1">Multi-pass membrane protein</topology>
    </subcellularLocation>
</comment>
<dbReference type="SUPFAM" id="SSF82861">
    <property type="entry name" value="Mechanosensitive channel protein MscS (YggB), transmembrane region"/>
    <property type="match status" value="1"/>
</dbReference>
<dbReference type="InterPro" id="IPR010920">
    <property type="entry name" value="LSM_dom_sf"/>
</dbReference>
<dbReference type="InterPro" id="IPR023408">
    <property type="entry name" value="MscS_beta-dom_sf"/>
</dbReference>
<dbReference type="Pfam" id="PF21082">
    <property type="entry name" value="MS_channel_3rd"/>
    <property type="match status" value="1"/>
</dbReference>
<evidence type="ECO:0000313" key="12">
    <source>
        <dbReference type="Proteomes" id="UP000010366"/>
    </source>
</evidence>
<evidence type="ECO:0000259" key="8">
    <source>
        <dbReference type="Pfam" id="PF00924"/>
    </source>
</evidence>
<evidence type="ECO:0000256" key="7">
    <source>
        <dbReference type="SAM" id="Phobius"/>
    </source>
</evidence>
<evidence type="ECO:0000259" key="10">
    <source>
        <dbReference type="Pfam" id="PF21088"/>
    </source>
</evidence>
<name>K9ULF4_CHAP6</name>
<dbReference type="SUPFAM" id="SSF50182">
    <property type="entry name" value="Sm-like ribonucleoproteins"/>
    <property type="match status" value="1"/>
</dbReference>
<sequence>MDNKTELLAKIQIWIADFGVKAISAFMLVLIGIQLARFLQTLVGNSLQKARIDATLGSFASNLVYIAVVAMTVIVAMGQLGVQTASFIAILGSIGVAIGLALQGSLSNFAAGILIIVLRPFKVGDYIECLNIGGTVTRIHPLNTTLITPDNRTIVAPNRKLFDDCLTNHSAQPHRRIDLVFGTGYENDIDRVKQIIWDVVERDRRILTEPKTLVGVLDWGSLGIRFAVRPWVQAADYEDVYFEIQEAVKKRFDEEGILVPCDLPRY</sequence>
<dbReference type="InterPro" id="IPR011066">
    <property type="entry name" value="MscS_channel_C_sf"/>
</dbReference>
<dbReference type="OrthoDB" id="9809206at2"/>
<dbReference type="GO" id="GO:0008381">
    <property type="term" value="F:mechanosensitive monoatomic ion channel activity"/>
    <property type="evidence" value="ECO:0007669"/>
    <property type="project" value="InterPro"/>
</dbReference>
<dbReference type="InterPro" id="IPR008910">
    <property type="entry name" value="MSC_TM_helix"/>
</dbReference>
<dbReference type="Pfam" id="PF00924">
    <property type="entry name" value="MS_channel_2nd"/>
    <property type="match status" value="1"/>
</dbReference>
<evidence type="ECO:0000256" key="5">
    <source>
        <dbReference type="ARBA" id="ARBA00022989"/>
    </source>
</evidence>
<dbReference type="InterPro" id="IPR006685">
    <property type="entry name" value="MscS_channel_2nd"/>
</dbReference>
<feature type="transmembrane region" description="Helical" evidence="7">
    <location>
        <begin position="87"/>
        <end position="118"/>
    </location>
</feature>
<dbReference type="Pfam" id="PF05552">
    <property type="entry name" value="MS_channel_1st_1"/>
    <property type="match status" value="1"/>
</dbReference>
<dbReference type="SUPFAM" id="SSF82689">
    <property type="entry name" value="Mechanosensitive channel protein MscS (YggB), C-terminal domain"/>
    <property type="match status" value="1"/>
</dbReference>
<evidence type="ECO:0000256" key="4">
    <source>
        <dbReference type="ARBA" id="ARBA00022692"/>
    </source>
</evidence>
<keyword evidence="5 7" id="KW-1133">Transmembrane helix</keyword>
<dbReference type="PANTHER" id="PTHR30221">
    <property type="entry name" value="SMALL-CONDUCTANCE MECHANOSENSITIVE CHANNEL"/>
    <property type="match status" value="1"/>
</dbReference>
<evidence type="ECO:0000256" key="2">
    <source>
        <dbReference type="ARBA" id="ARBA00008017"/>
    </source>
</evidence>
<organism evidence="11 12">
    <name type="scientific">Chamaesiphon minutus (strain ATCC 27169 / PCC 6605)</name>
    <dbReference type="NCBI Taxonomy" id="1173020"/>
    <lineage>
        <taxon>Bacteria</taxon>
        <taxon>Bacillati</taxon>
        <taxon>Cyanobacteriota</taxon>
        <taxon>Cyanophyceae</taxon>
        <taxon>Gomontiellales</taxon>
        <taxon>Chamaesiphonaceae</taxon>
        <taxon>Chamaesiphon</taxon>
    </lineage>
</organism>
<keyword evidence="3" id="KW-1003">Cell membrane</keyword>
<keyword evidence="4 7" id="KW-0812">Transmembrane</keyword>
<feature type="domain" description="Mechanosensitive ion channel MscS" evidence="8">
    <location>
        <begin position="105"/>
        <end position="170"/>
    </location>
</feature>
<gene>
    <name evidence="11" type="ORF">Cha6605_4574</name>
</gene>
<keyword evidence="6 7" id="KW-0472">Membrane</keyword>
<dbReference type="Gene3D" id="1.10.287.1260">
    <property type="match status" value="1"/>
</dbReference>
<proteinExistence type="inferred from homology"/>
<dbReference type="Pfam" id="PF21088">
    <property type="entry name" value="MS_channel_1st"/>
    <property type="match status" value="1"/>
</dbReference>
<dbReference type="PATRIC" id="fig|1173020.3.peg.5226"/>
<dbReference type="STRING" id="1173020.Cha6605_4574"/>
<dbReference type="EMBL" id="CP003600">
    <property type="protein sequence ID" value="AFY95493.1"/>
    <property type="molecule type" value="Genomic_DNA"/>
</dbReference>
<dbReference type="Gene3D" id="3.30.70.100">
    <property type="match status" value="1"/>
</dbReference>
<dbReference type="InterPro" id="IPR045275">
    <property type="entry name" value="MscS_archaea/bacteria_type"/>
</dbReference>
<accession>K9ULF4</accession>
<evidence type="ECO:0000256" key="6">
    <source>
        <dbReference type="ARBA" id="ARBA00023136"/>
    </source>
</evidence>
<feature type="transmembrane region" description="Helical" evidence="7">
    <location>
        <begin position="59"/>
        <end position="81"/>
    </location>
</feature>
<dbReference type="KEGG" id="cmp:Cha6605_4574"/>
<dbReference type="AlphaFoldDB" id="K9ULF4"/>
<dbReference type="Proteomes" id="UP000010366">
    <property type="component" value="Chromosome"/>
</dbReference>
<dbReference type="RefSeq" id="WP_015161592.1">
    <property type="nucleotide sequence ID" value="NC_019697.1"/>
</dbReference>
<dbReference type="InterPro" id="IPR049278">
    <property type="entry name" value="MS_channel_C"/>
</dbReference>
<feature type="domain" description="Mechanosensitive ion channel transmembrane helices 2/3" evidence="10">
    <location>
        <begin position="62"/>
        <end position="103"/>
    </location>
</feature>
<dbReference type="GO" id="GO:0005886">
    <property type="term" value="C:plasma membrane"/>
    <property type="evidence" value="ECO:0007669"/>
    <property type="project" value="UniProtKB-SubCell"/>
</dbReference>
<dbReference type="Gene3D" id="2.30.30.60">
    <property type="match status" value="1"/>
</dbReference>
<feature type="transmembrane region" description="Helical" evidence="7">
    <location>
        <begin position="20"/>
        <end position="39"/>
    </location>
</feature>
<reference evidence="11 12" key="1">
    <citation type="submission" date="2012-05" db="EMBL/GenBank/DDBJ databases">
        <title>Finished chromosome of genome of Chamaesiphon sp. PCC 6605.</title>
        <authorList>
            <consortium name="US DOE Joint Genome Institute"/>
            <person name="Gugger M."/>
            <person name="Coursin T."/>
            <person name="Rippka R."/>
            <person name="Tandeau De Marsac N."/>
            <person name="Huntemann M."/>
            <person name="Wei C.-L."/>
            <person name="Han J."/>
            <person name="Detter J.C."/>
            <person name="Han C."/>
            <person name="Tapia R."/>
            <person name="Chen A."/>
            <person name="Kyrpides N."/>
            <person name="Mavromatis K."/>
            <person name="Markowitz V."/>
            <person name="Szeto E."/>
            <person name="Ivanova N."/>
            <person name="Pagani I."/>
            <person name="Pati A."/>
            <person name="Goodwin L."/>
            <person name="Nordberg H.P."/>
            <person name="Cantor M.N."/>
            <person name="Hua S.X."/>
            <person name="Woyke T."/>
            <person name="Kerfeld C.A."/>
        </authorList>
    </citation>
    <scope>NUCLEOTIDE SEQUENCE [LARGE SCALE GENOMIC DNA]</scope>
    <source>
        <strain evidence="12">ATCC 27169 / PCC 6605</strain>
    </source>
</reference>
<dbReference type="eggNOG" id="COG0668">
    <property type="taxonomic scope" value="Bacteria"/>
</dbReference>
<dbReference type="HOGENOM" id="CLU_037945_1_1_3"/>
<evidence type="ECO:0000256" key="1">
    <source>
        <dbReference type="ARBA" id="ARBA00004651"/>
    </source>
</evidence>
<comment type="similarity">
    <text evidence="2">Belongs to the MscS (TC 1.A.23) family.</text>
</comment>
<evidence type="ECO:0000256" key="3">
    <source>
        <dbReference type="ARBA" id="ARBA00022475"/>
    </source>
</evidence>